<evidence type="ECO:0000256" key="4">
    <source>
        <dbReference type="ARBA" id="ARBA00022630"/>
    </source>
</evidence>
<evidence type="ECO:0000256" key="7">
    <source>
        <dbReference type="ARBA" id="ARBA00023002"/>
    </source>
</evidence>
<accession>A0A1M2W679</accession>
<dbReference type="NCBIfam" id="TIGR01813">
    <property type="entry name" value="flavo_cyto_c"/>
    <property type="match status" value="1"/>
</dbReference>
<protein>
    <recommendedName>
        <fullName evidence="10">fumarate reductase (NADH)</fullName>
        <ecNumber evidence="10">1.3.1.6</ecNumber>
    </recommendedName>
    <alternativeName>
        <fullName evidence="11">NADH-dependent fumarate reductase</fullName>
    </alternativeName>
</protein>
<dbReference type="FunFam" id="3.90.700.10:FF:000007">
    <property type="entry name" value="NADH-dependent fumarate reductase"/>
    <property type="match status" value="1"/>
</dbReference>
<dbReference type="GO" id="GO:0010181">
    <property type="term" value="F:FMN binding"/>
    <property type="evidence" value="ECO:0007669"/>
    <property type="project" value="InterPro"/>
</dbReference>
<dbReference type="PANTHER" id="PTHR43400">
    <property type="entry name" value="FUMARATE REDUCTASE"/>
    <property type="match status" value="1"/>
</dbReference>
<evidence type="ECO:0000259" key="13">
    <source>
        <dbReference type="PROSITE" id="PS50255"/>
    </source>
</evidence>
<evidence type="ECO:0000256" key="2">
    <source>
        <dbReference type="ARBA" id="ARBA00008040"/>
    </source>
</evidence>
<evidence type="ECO:0000256" key="8">
    <source>
        <dbReference type="ARBA" id="ARBA00023004"/>
    </source>
</evidence>
<keyword evidence="6" id="KW-0274">FAD</keyword>
<dbReference type="EC" id="1.3.1.6" evidence="10"/>
<dbReference type="Pfam" id="PF00173">
    <property type="entry name" value="Cyt-b5"/>
    <property type="match status" value="1"/>
</dbReference>
<keyword evidence="15" id="KW-1185">Reference proteome</keyword>
<dbReference type="GO" id="GO:0020037">
    <property type="term" value="F:heme binding"/>
    <property type="evidence" value="ECO:0007669"/>
    <property type="project" value="InterPro"/>
</dbReference>
<evidence type="ECO:0000256" key="1">
    <source>
        <dbReference type="ARBA" id="ARBA00001974"/>
    </source>
</evidence>
<dbReference type="SMART" id="SM01117">
    <property type="entry name" value="Cyt-b5"/>
    <property type="match status" value="1"/>
</dbReference>
<dbReference type="OrthoDB" id="10254877at2759"/>
<keyword evidence="4" id="KW-0285">Flavoprotein</keyword>
<sequence>MAQVIVVGGGLAGLSAAHTLLERGANVLLLDKQPFMGGNSTKATSGINGAGTQSQQDLGIPDNAKTFFEDTKKSARELARDDLIRVLTGRSGDAVNWLQDKFQLDLSKVARLGGHSQPRTHRGDAQFPGMVMTYAQMERLEDLAESTPDRVQIKKKARVTQLIKDQAGAVIGAEYVHNGKTETAYGPVILATGGYAADFTADSLLKKYRPEYWNLPTTNGEHCTGDGQKMALAIGASAIDLEKVQVHPTGLVDPKEPEAKVKFLAAEALRGVGGLLLDNTGARFVDELQHRDYVTGKMWENGKFPIRLVLNGDASKQIEWHCKHYVGRGLMKRFESGEALAKEMGLKPEVLKKTFDDYNKVLRAKKDPFGKKFFSDEEWKFDDYFNVAIMTPVLHYTMGGLEIDAESRVVDTTGKPIPGLFAAGEVAGGVHGANRLGGSSLLGCVVFGRVSGDSAASYLLQRIGPLAEKAAGRLGAVAGHLGAEASSSSKSAPAPAPAKEEKKAEATPAASGEKSFSVEEVQKHNKKDDCWVIIDGKVLDVTAFMPDHPGGEKAILLYAGRDATEEFNMLHDPKVIPRYAPEAVIGSLKK</sequence>
<gene>
    <name evidence="14" type="ORF">TRAPUB_8122</name>
</gene>
<keyword evidence="5" id="KW-0479">Metal-binding</keyword>
<evidence type="ECO:0000256" key="9">
    <source>
        <dbReference type="ARBA" id="ARBA00050832"/>
    </source>
</evidence>
<comment type="cofactor">
    <cofactor evidence="1">
        <name>FAD</name>
        <dbReference type="ChEBI" id="CHEBI:57692"/>
    </cofactor>
</comment>
<comment type="similarity">
    <text evidence="2">Belongs to the FAD-dependent oxidoreductase 2 family. FRD/SDH subfamily.</text>
</comment>
<dbReference type="InterPro" id="IPR036188">
    <property type="entry name" value="FAD/NAD-bd_sf"/>
</dbReference>
<evidence type="ECO:0000313" key="14">
    <source>
        <dbReference type="EMBL" id="OJT15326.1"/>
    </source>
</evidence>
<dbReference type="PANTHER" id="PTHR43400:SF1">
    <property type="entry name" value="FUMARATE REDUCTASE"/>
    <property type="match status" value="1"/>
</dbReference>
<reference evidence="14 15" key="1">
    <citation type="submission" date="2016-10" db="EMBL/GenBank/DDBJ databases">
        <title>Genome sequence of the basidiomycete white-rot fungus Trametes pubescens.</title>
        <authorList>
            <person name="Makela M.R."/>
            <person name="Granchi Z."/>
            <person name="Peng M."/>
            <person name="De Vries R.P."/>
            <person name="Grigoriev I."/>
            <person name="Riley R."/>
            <person name="Hilden K."/>
        </authorList>
    </citation>
    <scope>NUCLEOTIDE SEQUENCE [LARGE SCALE GENOMIC DNA]</scope>
    <source>
        <strain evidence="14 15">FBCC735</strain>
    </source>
</reference>
<dbReference type="STRING" id="154538.A0A1M2W679"/>
<dbReference type="Gene3D" id="3.90.700.10">
    <property type="entry name" value="Succinate dehydrogenase/fumarate reductase flavoprotein, catalytic domain"/>
    <property type="match status" value="1"/>
</dbReference>
<organism evidence="14 15">
    <name type="scientific">Trametes pubescens</name>
    <name type="common">White-rot fungus</name>
    <dbReference type="NCBI Taxonomy" id="154538"/>
    <lineage>
        <taxon>Eukaryota</taxon>
        <taxon>Fungi</taxon>
        <taxon>Dikarya</taxon>
        <taxon>Basidiomycota</taxon>
        <taxon>Agaricomycotina</taxon>
        <taxon>Agaricomycetes</taxon>
        <taxon>Polyporales</taxon>
        <taxon>Polyporaceae</taxon>
        <taxon>Trametes</taxon>
    </lineage>
</organism>
<dbReference type="EMBL" id="MNAD01000184">
    <property type="protein sequence ID" value="OJT15326.1"/>
    <property type="molecule type" value="Genomic_DNA"/>
</dbReference>
<comment type="caution">
    <text evidence="14">The sequence shown here is derived from an EMBL/GenBank/DDBJ whole genome shotgun (WGS) entry which is preliminary data.</text>
</comment>
<dbReference type="InterPro" id="IPR027477">
    <property type="entry name" value="Succ_DH/fumarate_Rdtase_cat_sf"/>
</dbReference>
<dbReference type="PROSITE" id="PS00191">
    <property type="entry name" value="CYTOCHROME_B5_1"/>
    <property type="match status" value="1"/>
</dbReference>
<dbReference type="OMA" id="EDLWVVV"/>
<dbReference type="PRINTS" id="PR00363">
    <property type="entry name" value="CYTOCHROMEB5"/>
</dbReference>
<dbReference type="Proteomes" id="UP000184267">
    <property type="component" value="Unassembled WGS sequence"/>
</dbReference>
<dbReference type="Gene3D" id="3.50.50.60">
    <property type="entry name" value="FAD/NAD(P)-binding domain"/>
    <property type="match status" value="1"/>
</dbReference>
<keyword evidence="7" id="KW-0560">Oxidoreductase</keyword>
<dbReference type="PROSITE" id="PS50255">
    <property type="entry name" value="CYTOCHROME_B5_2"/>
    <property type="match status" value="1"/>
</dbReference>
<dbReference type="InterPro" id="IPR050315">
    <property type="entry name" value="FAD-oxidoreductase_2"/>
</dbReference>
<dbReference type="SUPFAM" id="SSF51905">
    <property type="entry name" value="FAD/NAD(P)-binding domain"/>
    <property type="match status" value="1"/>
</dbReference>
<dbReference type="Pfam" id="PF00890">
    <property type="entry name" value="FAD_binding_2"/>
    <property type="match status" value="1"/>
</dbReference>
<evidence type="ECO:0000313" key="15">
    <source>
        <dbReference type="Proteomes" id="UP000184267"/>
    </source>
</evidence>
<dbReference type="InterPro" id="IPR010960">
    <property type="entry name" value="Flavocytochrome_c"/>
</dbReference>
<dbReference type="Gene3D" id="3.10.120.10">
    <property type="entry name" value="Cytochrome b5-like heme/steroid binding domain"/>
    <property type="match status" value="1"/>
</dbReference>
<dbReference type="InterPro" id="IPR001199">
    <property type="entry name" value="Cyt_B5-like_heme/steroid-bd"/>
</dbReference>
<dbReference type="InterPro" id="IPR018506">
    <property type="entry name" value="Cyt_B5_heme-BS"/>
</dbReference>
<keyword evidence="3" id="KW-0349">Heme</keyword>
<keyword evidence="8" id="KW-0408">Iron</keyword>
<feature type="region of interest" description="Disordered" evidence="12">
    <location>
        <begin position="485"/>
        <end position="519"/>
    </location>
</feature>
<feature type="domain" description="Cytochrome b5 heme-binding" evidence="13">
    <location>
        <begin position="513"/>
        <end position="589"/>
    </location>
</feature>
<dbReference type="GO" id="GO:0046872">
    <property type="term" value="F:metal ion binding"/>
    <property type="evidence" value="ECO:0007669"/>
    <property type="project" value="UniProtKB-KW"/>
</dbReference>
<evidence type="ECO:0000256" key="12">
    <source>
        <dbReference type="SAM" id="MobiDB-lite"/>
    </source>
</evidence>
<proteinExistence type="inferred from homology"/>
<evidence type="ECO:0000256" key="5">
    <source>
        <dbReference type="ARBA" id="ARBA00022723"/>
    </source>
</evidence>
<name>A0A1M2W679_TRAPU</name>
<dbReference type="AlphaFoldDB" id="A0A1M2W679"/>
<dbReference type="SUPFAM" id="SSF55856">
    <property type="entry name" value="Cytochrome b5-like heme/steroid binding domain"/>
    <property type="match status" value="1"/>
</dbReference>
<evidence type="ECO:0000256" key="11">
    <source>
        <dbReference type="ARBA" id="ARBA00077246"/>
    </source>
</evidence>
<dbReference type="InterPro" id="IPR036400">
    <property type="entry name" value="Cyt_B5-like_heme/steroid_sf"/>
</dbReference>
<evidence type="ECO:0000256" key="3">
    <source>
        <dbReference type="ARBA" id="ARBA00022617"/>
    </source>
</evidence>
<dbReference type="GO" id="GO:0016156">
    <property type="term" value="F:fumarate reductase (NADH) activity"/>
    <property type="evidence" value="ECO:0007669"/>
    <property type="project" value="UniProtKB-EC"/>
</dbReference>
<evidence type="ECO:0000256" key="10">
    <source>
        <dbReference type="ARBA" id="ARBA00067004"/>
    </source>
</evidence>
<dbReference type="InterPro" id="IPR003953">
    <property type="entry name" value="FAD-dep_OxRdtase_2_FAD-bd"/>
</dbReference>
<dbReference type="SUPFAM" id="SSF56425">
    <property type="entry name" value="Succinate dehydrogenase/fumarate reductase flavoprotein, catalytic domain"/>
    <property type="match status" value="1"/>
</dbReference>
<evidence type="ECO:0000256" key="6">
    <source>
        <dbReference type="ARBA" id="ARBA00022827"/>
    </source>
</evidence>
<comment type="catalytic activity">
    <reaction evidence="9">
        <text>succinate + NAD(+) = fumarate + NADH + H(+)</text>
        <dbReference type="Rhea" id="RHEA:18281"/>
        <dbReference type="ChEBI" id="CHEBI:15378"/>
        <dbReference type="ChEBI" id="CHEBI:29806"/>
        <dbReference type="ChEBI" id="CHEBI:30031"/>
        <dbReference type="ChEBI" id="CHEBI:57540"/>
        <dbReference type="ChEBI" id="CHEBI:57945"/>
        <dbReference type="EC" id="1.3.1.6"/>
    </reaction>
</comment>